<dbReference type="SMART" id="SM00824">
    <property type="entry name" value="PKS_TE"/>
    <property type="match status" value="1"/>
</dbReference>
<feature type="domain" description="Thioesterase TesA-like" evidence="3">
    <location>
        <begin position="24"/>
        <end position="242"/>
    </location>
</feature>
<dbReference type="EMBL" id="BAABIG010000052">
    <property type="protein sequence ID" value="GAA4812133.1"/>
    <property type="molecule type" value="Genomic_DNA"/>
</dbReference>
<dbReference type="InterPro" id="IPR012223">
    <property type="entry name" value="TEII"/>
</dbReference>
<dbReference type="Gene3D" id="3.40.50.1820">
    <property type="entry name" value="alpha/beta hydrolase"/>
    <property type="match status" value="1"/>
</dbReference>
<dbReference type="PANTHER" id="PTHR11487:SF0">
    <property type="entry name" value="S-ACYL FATTY ACID SYNTHASE THIOESTERASE, MEDIUM CHAIN"/>
    <property type="match status" value="1"/>
</dbReference>
<dbReference type="SUPFAM" id="SSF53474">
    <property type="entry name" value="alpha/beta-Hydrolases"/>
    <property type="match status" value="1"/>
</dbReference>
<evidence type="ECO:0000259" key="3">
    <source>
        <dbReference type="SMART" id="SM00824"/>
    </source>
</evidence>
<organism evidence="4 5">
    <name type="scientific">Streptomyces ziwulingensis</name>
    <dbReference type="NCBI Taxonomy" id="1045501"/>
    <lineage>
        <taxon>Bacteria</taxon>
        <taxon>Bacillati</taxon>
        <taxon>Actinomycetota</taxon>
        <taxon>Actinomycetes</taxon>
        <taxon>Kitasatosporales</taxon>
        <taxon>Streptomycetaceae</taxon>
        <taxon>Streptomyces</taxon>
    </lineage>
</organism>
<dbReference type="InterPro" id="IPR029058">
    <property type="entry name" value="AB_hydrolase_fold"/>
</dbReference>
<gene>
    <name evidence="4" type="ORF">GCM10023220_49180</name>
</gene>
<dbReference type="Pfam" id="PF00975">
    <property type="entry name" value="Thioesterase"/>
    <property type="match status" value="1"/>
</dbReference>
<dbReference type="PANTHER" id="PTHR11487">
    <property type="entry name" value="THIOESTERASE"/>
    <property type="match status" value="1"/>
</dbReference>
<proteinExistence type="inferred from homology"/>
<dbReference type="GO" id="GO:0016787">
    <property type="term" value="F:hydrolase activity"/>
    <property type="evidence" value="ECO:0007669"/>
    <property type="project" value="UniProtKB-KW"/>
</dbReference>
<keyword evidence="2 4" id="KW-0378">Hydrolase</keyword>
<evidence type="ECO:0000313" key="5">
    <source>
        <dbReference type="Proteomes" id="UP001501265"/>
    </source>
</evidence>
<accession>A0ABP9CLY8</accession>
<dbReference type="RefSeq" id="WP_345622285.1">
    <property type="nucleotide sequence ID" value="NZ_BAABIG010000052.1"/>
</dbReference>
<protein>
    <submittedName>
        <fullName evidence="4">Alpha/beta fold hydrolase</fullName>
    </submittedName>
</protein>
<evidence type="ECO:0000256" key="2">
    <source>
        <dbReference type="ARBA" id="ARBA00022801"/>
    </source>
</evidence>
<keyword evidence="5" id="KW-1185">Reference proteome</keyword>
<dbReference type="Proteomes" id="UP001501265">
    <property type="component" value="Unassembled WGS sequence"/>
</dbReference>
<evidence type="ECO:0000256" key="1">
    <source>
        <dbReference type="ARBA" id="ARBA00007169"/>
    </source>
</evidence>
<dbReference type="InterPro" id="IPR001031">
    <property type="entry name" value="Thioesterase"/>
</dbReference>
<name>A0ABP9CLY8_9ACTN</name>
<sequence length="251" mass="27627">MSNPPYDTPWIRRFHHEPGRATLVCFPHAGGAASFFYPVSDALRSELEVVAVQYPGRQDRLRERPLTTVDELADGALAALRPLLDRPLAFFGHSMGASVAFEVAARMRRESAGAPVALFVSGRRAPSRHREEAVHLLDDDGLVAELRKLSGTDARVLGDLDMLRMILPAIRGDYTAAETYRYRPGSPLTCPIVALVGDRDPRVSLEEAGAWADHTTGGFELRAFEGGHFYLAEHQRAVIDLITDRLSSLTP</sequence>
<comment type="similarity">
    <text evidence="1">Belongs to the thioesterase family.</text>
</comment>
<reference evidence="5" key="1">
    <citation type="journal article" date="2019" name="Int. J. Syst. Evol. Microbiol.">
        <title>The Global Catalogue of Microorganisms (GCM) 10K type strain sequencing project: providing services to taxonomists for standard genome sequencing and annotation.</title>
        <authorList>
            <consortium name="The Broad Institute Genomics Platform"/>
            <consortium name="The Broad Institute Genome Sequencing Center for Infectious Disease"/>
            <person name="Wu L."/>
            <person name="Ma J."/>
        </authorList>
    </citation>
    <scope>NUCLEOTIDE SEQUENCE [LARGE SCALE GENOMIC DNA]</scope>
    <source>
        <strain evidence="5">JCM 18081</strain>
    </source>
</reference>
<evidence type="ECO:0000313" key="4">
    <source>
        <dbReference type="EMBL" id="GAA4812133.1"/>
    </source>
</evidence>
<comment type="caution">
    <text evidence="4">The sequence shown here is derived from an EMBL/GenBank/DDBJ whole genome shotgun (WGS) entry which is preliminary data.</text>
</comment>
<dbReference type="InterPro" id="IPR020802">
    <property type="entry name" value="TesA-like"/>
</dbReference>